<gene>
    <name evidence="5" type="ORF">AnigIFM63604_005802</name>
</gene>
<dbReference type="EMBL" id="BRPB01000033">
    <property type="protein sequence ID" value="GLA49811.1"/>
    <property type="molecule type" value="Genomic_DNA"/>
</dbReference>
<keyword evidence="3 4" id="KW-0460">Magnesium</keyword>
<keyword evidence="4" id="KW-0479">Metal-binding</keyword>
<dbReference type="GO" id="GO:0046872">
    <property type="term" value="F:metal ion binding"/>
    <property type="evidence" value="ECO:0007669"/>
    <property type="project" value="UniProtKB-KW"/>
</dbReference>
<evidence type="ECO:0000313" key="5">
    <source>
        <dbReference type="EMBL" id="GLA49811.1"/>
    </source>
</evidence>
<comment type="similarity">
    <text evidence="2 4">Belongs to the terpene synthase family.</text>
</comment>
<dbReference type="PANTHER" id="PTHR35201">
    <property type="entry name" value="TERPENE SYNTHASE"/>
    <property type="match status" value="1"/>
</dbReference>
<evidence type="ECO:0000256" key="4">
    <source>
        <dbReference type="RuleBase" id="RU366034"/>
    </source>
</evidence>
<evidence type="ECO:0000256" key="2">
    <source>
        <dbReference type="ARBA" id="ARBA00006333"/>
    </source>
</evidence>
<sequence length="344" mass="40238">MEQCQKLRGLLKGQCAVLPNLYSLFPDWSPELHPEYTRARDDSTNPWIKRFAKNPVICRKLQEADFTTFAAVMCAKSSFEQLCTLAKWFTWYEYFIWDDLFDCGSLTHDPENIKRYKHTSIEYFKHVLCHEAEHPDLSEFSEELQNALRCWDEIAEHVLLAAMIDYVSSVDGVDSIYSEGEIPSVQQYWRRRDRTAGVHPVIATIPFIYDIDISTRDMDDTHMKLLRRHTSYLVHIQNDMFSLRKETRVGQVENLVPIIMLNENLRASQAMKVAFMFAQESARGFDEVVDDMRQTAKGRRRAVADIFIKGCRNIVMGLTHWSYTGERYFRAGEADENHTIYFEL</sequence>
<dbReference type="InterPro" id="IPR034686">
    <property type="entry name" value="Terpene_cyclase-like_2"/>
</dbReference>
<dbReference type="Gene3D" id="1.10.600.10">
    <property type="entry name" value="Farnesyl Diphosphate Synthase"/>
    <property type="match status" value="1"/>
</dbReference>
<dbReference type="Pfam" id="PF19086">
    <property type="entry name" value="Terpene_syn_C_2"/>
    <property type="match status" value="1"/>
</dbReference>
<name>A0A9W6EAZ6_ASPNG</name>
<dbReference type="SFLD" id="SFLDS00005">
    <property type="entry name" value="Isoprenoid_Synthase_Type_I"/>
    <property type="match status" value="1"/>
</dbReference>
<keyword evidence="4" id="KW-0456">Lyase</keyword>
<proteinExistence type="inferred from homology"/>
<dbReference type="GO" id="GO:0010333">
    <property type="term" value="F:terpene synthase activity"/>
    <property type="evidence" value="ECO:0007669"/>
    <property type="project" value="InterPro"/>
</dbReference>
<dbReference type="SFLD" id="SFLDG01020">
    <property type="entry name" value="Terpene_Cyclase_Like_2"/>
    <property type="match status" value="1"/>
</dbReference>
<evidence type="ECO:0000256" key="3">
    <source>
        <dbReference type="ARBA" id="ARBA00022842"/>
    </source>
</evidence>
<protein>
    <recommendedName>
        <fullName evidence="4">Terpene synthase</fullName>
        <ecNumber evidence="4">4.2.3.-</ecNumber>
    </recommendedName>
</protein>
<dbReference type="Proteomes" id="UP001144191">
    <property type="component" value="Unassembled WGS sequence"/>
</dbReference>
<dbReference type="EC" id="4.2.3.-" evidence="4"/>
<dbReference type="SUPFAM" id="SSF48576">
    <property type="entry name" value="Terpenoid synthases"/>
    <property type="match status" value="1"/>
</dbReference>
<comment type="cofactor">
    <cofactor evidence="1 4">
        <name>Mg(2+)</name>
        <dbReference type="ChEBI" id="CHEBI:18420"/>
    </cofactor>
</comment>
<organism evidence="5 6">
    <name type="scientific">Aspergillus niger</name>
    <dbReference type="NCBI Taxonomy" id="5061"/>
    <lineage>
        <taxon>Eukaryota</taxon>
        <taxon>Fungi</taxon>
        <taxon>Dikarya</taxon>
        <taxon>Ascomycota</taxon>
        <taxon>Pezizomycotina</taxon>
        <taxon>Eurotiomycetes</taxon>
        <taxon>Eurotiomycetidae</taxon>
        <taxon>Eurotiales</taxon>
        <taxon>Aspergillaceae</taxon>
        <taxon>Aspergillus</taxon>
        <taxon>Aspergillus subgen. Circumdati</taxon>
    </lineage>
</organism>
<evidence type="ECO:0000313" key="6">
    <source>
        <dbReference type="Proteomes" id="UP001144191"/>
    </source>
</evidence>
<evidence type="ECO:0000256" key="1">
    <source>
        <dbReference type="ARBA" id="ARBA00001946"/>
    </source>
</evidence>
<reference evidence="5" key="1">
    <citation type="submission" date="2022-07" db="EMBL/GenBank/DDBJ databases">
        <title>Taxonomy of Aspergillus series Nigri: significant species reduction supported by multi-species coalescent approaches.</title>
        <authorList>
            <person name="Bian C."/>
            <person name="Kusuya Y."/>
            <person name="Sklenar F."/>
            <person name="D'hooge E."/>
            <person name="Yaguchi T."/>
            <person name="Takahashi H."/>
            <person name="Hubka V."/>
        </authorList>
    </citation>
    <scope>NUCLEOTIDE SEQUENCE</scope>
    <source>
        <strain evidence="5">IFM 63604</strain>
    </source>
</reference>
<dbReference type="PANTHER" id="PTHR35201:SF4">
    <property type="entry name" value="BETA-PINACENE SYNTHASE-RELATED"/>
    <property type="match status" value="1"/>
</dbReference>
<comment type="caution">
    <text evidence="5">The sequence shown here is derived from an EMBL/GenBank/DDBJ whole genome shotgun (WGS) entry which is preliminary data.</text>
</comment>
<dbReference type="AlphaFoldDB" id="A0A9W6EAZ6"/>
<dbReference type="GO" id="GO:0008299">
    <property type="term" value="P:isoprenoid biosynthetic process"/>
    <property type="evidence" value="ECO:0007669"/>
    <property type="project" value="UniProtKB-ARBA"/>
</dbReference>
<dbReference type="InterPro" id="IPR008949">
    <property type="entry name" value="Isoprenoid_synthase_dom_sf"/>
</dbReference>
<accession>A0A9W6EAZ6</accession>